<dbReference type="InterPro" id="IPR058284">
    <property type="entry name" value="DUF7978"/>
</dbReference>
<feature type="transmembrane region" description="Helical" evidence="1">
    <location>
        <begin position="153"/>
        <end position="171"/>
    </location>
</feature>
<dbReference type="EMBL" id="FOJA01000001">
    <property type="protein sequence ID" value="SEV91329.1"/>
    <property type="molecule type" value="Genomic_DNA"/>
</dbReference>
<dbReference type="OrthoDB" id="385722at2157"/>
<accession>A0A1I0MRR7</accession>
<reference evidence="3 4" key="1">
    <citation type="submission" date="2016-10" db="EMBL/GenBank/DDBJ databases">
        <authorList>
            <person name="de Groot N.N."/>
        </authorList>
    </citation>
    <scope>NUCLEOTIDE SEQUENCE [LARGE SCALE GENOMIC DNA]</scope>
    <source>
        <strain evidence="3 4">CGMCC 1.5337</strain>
    </source>
</reference>
<organism evidence="3 4">
    <name type="scientific">Halobacterium jilantaiense</name>
    <dbReference type="NCBI Taxonomy" id="355548"/>
    <lineage>
        <taxon>Archaea</taxon>
        <taxon>Methanobacteriati</taxon>
        <taxon>Methanobacteriota</taxon>
        <taxon>Stenosarchaea group</taxon>
        <taxon>Halobacteria</taxon>
        <taxon>Halobacteriales</taxon>
        <taxon>Halobacteriaceae</taxon>
        <taxon>Halobacterium</taxon>
    </lineage>
</organism>
<dbReference type="RefSeq" id="WP_089667407.1">
    <property type="nucleotide sequence ID" value="NZ_FOJA01000001.1"/>
</dbReference>
<keyword evidence="4" id="KW-1185">Reference proteome</keyword>
<dbReference type="Pfam" id="PF25933">
    <property type="entry name" value="DUF7978"/>
    <property type="match status" value="1"/>
</dbReference>
<keyword evidence="1" id="KW-0472">Membrane</keyword>
<feature type="transmembrane region" description="Helical" evidence="1">
    <location>
        <begin position="191"/>
        <end position="213"/>
    </location>
</feature>
<evidence type="ECO:0000259" key="2">
    <source>
        <dbReference type="Pfam" id="PF25933"/>
    </source>
</evidence>
<evidence type="ECO:0000256" key="1">
    <source>
        <dbReference type="SAM" id="Phobius"/>
    </source>
</evidence>
<dbReference type="AlphaFoldDB" id="A0A1I0MRR7"/>
<sequence length="220" mass="22222">MDADRATADGSSGTDGWLAAAAGLVAGALGFAAVFGVTALQQRDRAAREPDFADALAAAFGSDAGRVLSGIADWLEPDPTQVVAWVTYASHRIPLRVDAEAFGNTARRTVDVQSLSVWSDFLAYLPPVVLFAAGVAVVGLAGVDRLSRAWQPGVAVAAGYVAAALVAFRAASYERSLGVAALAVAPDPVTVALHTAAYAVVFGLGGALAAAIVRSALADG</sequence>
<dbReference type="Proteomes" id="UP000198518">
    <property type="component" value="Unassembled WGS sequence"/>
</dbReference>
<proteinExistence type="predicted"/>
<name>A0A1I0MRR7_9EURY</name>
<keyword evidence="1" id="KW-0812">Transmembrane</keyword>
<protein>
    <recommendedName>
        <fullName evidence="2">DUF7978 domain-containing protein</fullName>
    </recommendedName>
</protein>
<feature type="domain" description="DUF7978" evidence="2">
    <location>
        <begin position="7"/>
        <end position="211"/>
    </location>
</feature>
<gene>
    <name evidence="3" type="ORF">SAMN04487945_0317</name>
</gene>
<keyword evidence="1" id="KW-1133">Transmembrane helix</keyword>
<feature type="transmembrane region" description="Helical" evidence="1">
    <location>
        <begin position="121"/>
        <end position="141"/>
    </location>
</feature>
<evidence type="ECO:0000313" key="3">
    <source>
        <dbReference type="EMBL" id="SEV91329.1"/>
    </source>
</evidence>
<feature type="transmembrane region" description="Helical" evidence="1">
    <location>
        <begin position="17"/>
        <end position="40"/>
    </location>
</feature>
<evidence type="ECO:0000313" key="4">
    <source>
        <dbReference type="Proteomes" id="UP000198518"/>
    </source>
</evidence>